<dbReference type="HOGENOM" id="CLU_016615_0_0_1"/>
<dbReference type="Pfam" id="PF12896">
    <property type="entry name" value="ANAPC4"/>
    <property type="match status" value="1"/>
</dbReference>
<reference evidence="3 4" key="1">
    <citation type="journal article" date="2011" name="PLoS Pathog.">
        <title>Endophytic Life Strategies Decoded by Genome and Transcriptome Analyses of the Mutualistic Root Symbiont Piriformospora indica.</title>
        <authorList>
            <person name="Zuccaro A."/>
            <person name="Lahrmann U."/>
            <person name="Guldener U."/>
            <person name="Langen G."/>
            <person name="Pfiffi S."/>
            <person name="Biedenkopf D."/>
            <person name="Wong P."/>
            <person name="Samans B."/>
            <person name="Grimm C."/>
            <person name="Basiewicz M."/>
            <person name="Murat C."/>
            <person name="Martin F."/>
            <person name="Kogel K.H."/>
        </authorList>
    </citation>
    <scope>NUCLEOTIDE SEQUENCE [LARGE SCALE GENOMIC DNA]</scope>
    <source>
        <strain evidence="3 4">DSM 11827</strain>
    </source>
</reference>
<evidence type="ECO:0000313" key="4">
    <source>
        <dbReference type="Proteomes" id="UP000007148"/>
    </source>
</evidence>
<evidence type="ECO:0000256" key="1">
    <source>
        <dbReference type="SAM" id="MobiDB-lite"/>
    </source>
</evidence>
<dbReference type="EMBL" id="CAFZ01000048">
    <property type="protein sequence ID" value="CCA69167.1"/>
    <property type="molecule type" value="Genomic_DNA"/>
</dbReference>
<feature type="domain" description="Anaphase-promoting complex subunit 4 long" evidence="2">
    <location>
        <begin position="186"/>
        <end position="388"/>
    </location>
</feature>
<dbReference type="Proteomes" id="UP000007148">
    <property type="component" value="Unassembled WGS sequence"/>
</dbReference>
<gene>
    <name evidence="3" type="ORF">PIIN_03067</name>
</gene>
<evidence type="ECO:0000259" key="2">
    <source>
        <dbReference type="Pfam" id="PF12896"/>
    </source>
</evidence>
<keyword evidence="4" id="KW-1185">Reference proteome</keyword>
<dbReference type="OrthoDB" id="10259843at2759"/>
<dbReference type="eggNOG" id="KOG4640">
    <property type="taxonomic scope" value="Eukaryota"/>
</dbReference>
<dbReference type="InParanoid" id="G4TCW5"/>
<organism evidence="3 4">
    <name type="scientific">Serendipita indica (strain DSM 11827)</name>
    <name type="common">Root endophyte fungus</name>
    <name type="synonym">Piriformospora indica</name>
    <dbReference type="NCBI Taxonomy" id="1109443"/>
    <lineage>
        <taxon>Eukaryota</taxon>
        <taxon>Fungi</taxon>
        <taxon>Dikarya</taxon>
        <taxon>Basidiomycota</taxon>
        <taxon>Agaricomycotina</taxon>
        <taxon>Agaricomycetes</taxon>
        <taxon>Sebacinales</taxon>
        <taxon>Serendipitaceae</taxon>
        <taxon>Serendipita</taxon>
    </lineage>
</organism>
<comment type="caution">
    <text evidence="3">The sequence shown here is derived from an EMBL/GenBank/DDBJ whole genome shotgun (WGS) entry which is preliminary data.</text>
</comment>
<feature type="region of interest" description="Disordered" evidence="1">
    <location>
        <begin position="761"/>
        <end position="789"/>
    </location>
</feature>
<protein>
    <recommendedName>
        <fullName evidence="2">Anaphase-promoting complex subunit 4 long domain-containing protein</fullName>
    </recommendedName>
</protein>
<dbReference type="InterPro" id="IPR024790">
    <property type="entry name" value="APC4_long_dom"/>
</dbReference>
<proteinExistence type="predicted"/>
<dbReference type="STRING" id="1109443.G4TCW5"/>
<sequence>MPWTHFWNTDISKQPPSQLYRRGYDDPGSALYLLRALPELDYKEPLVEKPSPTELSSSHRAPRLILSLPAHNWPSLFPNPSAASIAAESVLPNESSTQTDSNKIWYSLQSNTCLFAGDSHGSLYPFLHGTYATGAIESKPTFSSVSSIVTAKQCAYFSKLSSHAEGVMLDLHELDGLLYASENSLTLSLDQEYQIRSVLRISSATKELVLYAARNIEEARIAWSGGGGREGARDQNEKWCRMLETMQARQDPPKVKGAKADLMNLLMIGIPLTTCLSDHLQNGSQTTERNFKKWKSTVGDTLSHIKRVIELSSVAIQRTVILLRDLQGLAEMDDVARHFLLNRGAIQECIDAAETTLETLSLLVETIRRENRGFHHFMIWLRGLIPNLPPQEYPQKAYDVIVVNDYISNGLFPSSIDPFFSPPLELATRETETKPAPGTLIMVATDAREYLKRLKERRKNDAQTLPQASHQQLSTQCSIGYLVSELGSKCNLMFQNIASAITSVERRTVDGASVSRLGDCGLYVRRFTEWKSLMLPPGVKQSLFREESLQIMGPQDTLLRETIVTSDTGARQYILLRLPVYGDSKTVQNLHPMKRTQSIMRLIHERDPAHTVEVAAVIFSLILTTNVSNGESEEAIEESFAKESIVADAPDVQFYDDTHFAIVLQTKSSDAGRILALVDYASAAYHVVKGFEDVIDVEKDIIRLFMDSTHPTRPIELGRSCIVPSLRGGDSVSLSVNSKRGVALLLDHQAGRCHAYDLTSDEGMDETIDDGQTRDETSSTVDEENSMVM</sequence>
<accession>G4TCW5</accession>
<dbReference type="AlphaFoldDB" id="G4TCW5"/>
<evidence type="ECO:0000313" key="3">
    <source>
        <dbReference type="EMBL" id="CCA69167.1"/>
    </source>
</evidence>
<name>G4TCW5_SERID</name>